<dbReference type="Proteomes" id="UP000016923">
    <property type="component" value="Unassembled WGS sequence"/>
</dbReference>
<evidence type="ECO:0000256" key="1">
    <source>
        <dbReference type="SAM" id="MobiDB-lite"/>
    </source>
</evidence>
<dbReference type="AlphaFoldDB" id="S3CUG9"/>
<organism evidence="3 4">
    <name type="scientific">Ophiostoma piceae (strain UAMH 11346)</name>
    <name type="common">Sap stain fungus</name>
    <dbReference type="NCBI Taxonomy" id="1262450"/>
    <lineage>
        <taxon>Eukaryota</taxon>
        <taxon>Fungi</taxon>
        <taxon>Dikarya</taxon>
        <taxon>Ascomycota</taxon>
        <taxon>Pezizomycotina</taxon>
        <taxon>Sordariomycetes</taxon>
        <taxon>Sordariomycetidae</taxon>
        <taxon>Ophiostomatales</taxon>
        <taxon>Ophiostomataceae</taxon>
        <taxon>Ophiostoma</taxon>
    </lineage>
</organism>
<dbReference type="HOGENOM" id="CLU_437475_0_0_1"/>
<accession>S3CUG9</accession>
<evidence type="ECO:0000313" key="3">
    <source>
        <dbReference type="EMBL" id="EPE04355.1"/>
    </source>
</evidence>
<proteinExistence type="predicted"/>
<dbReference type="EMBL" id="KE148161">
    <property type="protein sequence ID" value="EPE04355.1"/>
    <property type="molecule type" value="Genomic_DNA"/>
</dbReference>
<dbReference type="OrthoDB" id="4719713at2759"/>
<dbReference type="PANTHER" id="PTHR28094:SF1">
    <property type="entry name" value="MEIOTICALLY UP-REGULATED GENE 113 PROTEIN"/>
    <property type="match status" value="1"/>
</dbReference>
<dbReference type="PANTHER" id="PTHR28094">
    <property type="entry name" value="MEIOTICALLY UP-REGULATED GENE 113 PROTEIN"/>
    <property type="match status" value="1"/>
</dbReference>
<feature type="region of interest" description="Disordered" evidence="1">
    <location>
        <begin position="511"/>
        <end position="532"/>
    </location>
</feature>
<feature type="region of interest" description="Disordered" evidence="1">
    <location>
        <begin position="129"/>
        <end position="261"/>
    </location>
</feature>
<evidence type="ECO:0000313" key="4">
    <source>
        <dbReference type="Proteomes" id="UP000016923"/>
    </source>
</evidence>
<dbReference type="InterPro" id="IPR018306">
    <property type="entry name" value="Phage_T5_Orf172_DNA-bd"/>
</dbReference>
<dbReference type="VEuPathDB" id="FungiDB:F503_01359"/>
<feature type="compositionally biased region" description="Polar residues" evidence="1">
    <location>
        <begin position="171"/>
        <end position="180"/>
    </location>
</feature>
<reference evidence="3 4" key="1">
    <citation type="journal article" date="2013" name="BMC Genomics">
        <title>The genome and transcriptome of the pine saprophyte Ophiostoma piceae, and a comparison with the bark beetle-associated pine pathogen Grosmannia clavigera.</title>
        <authorList>
            <person name="Haridas S."/>
            <person name="Wang Y."/>
            <person name="Lim L."/>
            <person name="Massoumi Alamouti S."/>
            <person name="Jackman S."/>
            <person name="Docking R."/>
            <person name="Robertson G."/>
            <person name="Birol I."/>
            <person name="Bohlmann J."/>
            <person name="Breuil C."/>
        </authorList>
    </citation>
    <scope>NUCLEOTIDE SEQUENCE [LARGE SCALE GENOMIC DNA]</scope>
    <source>
        <strain evidence="3 4">UAMH 11346</strain>
    </source>
</reference>
<keyword evidence="4" id="KW-1185">Reference proteome</keyword>
<evidence type="ECO:0000259" key="2">
    <source>
        <dbReference type="SMART" id="SM00974"/>
    </source>
</evidence>
<feature type="compositionally biased region" description="Polar residues" evidence="1">
    <location>
        <begin position="190"/>
        <end position="201"/>
    </location>
</feature>
<sequence length="625" mass="69802">MQPLNLDGIKAILYPCSFAGQENDFFDEIGDNVCFGVTRKGNRCRRPLRNSRRRELTHSLNELVRLASAYEDYDDDDEAPKSIAEAFFITLGNFINLQHCYQHNHRPKMVVAEWQMRLNDAYHKLEQFRKQSREQDEEQDKDTEDDNDSNVSTVSSPNNSLLCDTPRHSRTITPSTTPQTGRAIHFTIPAKSTHSTHSDTSLAPEVLADDGPSPPATPTRGARPRKQKKQQNQQQSRQARLSIRDERRQPQVDFGASADSDVIAADNSETLQVNDDDIVATPQPLGTVIPRVSSDTCASSKDSGAQKYEDYYMGTDYLHIIKTMQSGYTRRSRSKGRLYVLRKPSKSKPGESEPGKSNIFKIGFSAQMEIKNRWNSTPCSQVAVSGDGKPEFVSQWFRGAFKAEALVKASLRHRIVGYCDDCHLFHTEWFRVDKATILAWVHAWTAYVQSDIYDAAGNHTGAYHGFANRLLRITPARIHTQLAAMPSREPHPGPEVTVANLATTNVQGGDHGGGGGILTEEPPPQPKPAPMVAAPTSMQRLLRRAKTWDSGNSSSLIKWRDKNGNGCAVAIQETEEREDPDGRDDRRHNLRQIKKASKVASQVTSKIQLGISGMVKRGARLSKRT</sequence>
<dbReference type="eggNOG" id="ENOG502RKUF">
    <property type="taxonomic scope" value="Eukaryota"/>
</dbReference>
<dbReference type="InterPro" id="IPR053006">
    <property type="entry name" value="Meiosis_regulatory"/>
</dbReference>
<feature type="compositionally biased region" description="Acidic residues" evidence="1">
    <location>
        <begin position="135"/>
        <end position="148"/>
    </location>
</feature>
<protein>
    <recommendedName>
        <fullName evidence="2">Bacteriophage T5 Orf172 DNA-binding domain-containing protein</fullName>
    </recommendedName>
</protein>
<feature type="compositionally biased region" description="Low complexity" evidence="1">
    <location>
        <begin position="149"/>
        <end position="160"/>
    </location>
</feature>
<name>S3CUG9_OPHP1</name>
<feature type="domain" description="Bacteriophage T5 Orf172 DNA-binding" evidence="2">
    <location>
        <begin position="354"/>
        <end position="444"/>
    </location>
</feature>
<dbReference type="Pfam" id="PF10544">
    <property type="entry name" value="T5orf172"/>
    <property type="match status" value="1"/>
</dbReference>
<gene>
    <name evidence="3" type="ORF">F503_01359</name>
</gene>
<dbReference type="SMART" id="SM00974">
    <property type="entry name" value="T5orf172"/>
    <property type="match status" value="1"/>
</dbReference>